<dbReference type="Proteomes" id="UP000252118">
    <property type="component" value="Unassembled WGS sequence"/>
</dbReference>
<dbReference type="PANTHER" id="PTHR40038">
    <property type="entry name" value="MEMBRANE-ASSOCIATED PROTEIN TCAA"/>
    <property type="match status" value="1"/>
</dbReference>
<feature type="domain" description="TcaA 4th" evidence="2">
    <location>
        <begin position="69"/>
        <end position="139"/>
    </location>
</feature>
<dbReference type="Pfam" id="PF22820">
    <property type="entry name" value="TcaA_3rd_4th"/>
    <property type="match status" value="1"/>
</dbReference>
<dbReference type="Pfam" id="PF22819">
    <property type="entry name" value="TcaA_5th"/>
    <property type="match status" value="1"/>
</dbReference>
<protein>
    <submittedName>
        <fullName evidence="3">Uncharacterized protein</fullName>
    </submittedName>
</protein>
<accession>A0A366EJB8</accession>
<evidence type="ECO:0000259" key="2">
    <source>
        <dbReference type="Pfam" id="PF22820"/>
    </source>
</evidence>
<dbReference type="InterPro" id="IPR054528">
    <property type="entry name" value="TcaA_5th"/>
</dbReference>
<evidence type="ECO:0000259" key="1">
    <source>
        <dbReference type="Pfam" id="PF22819"/>
    </source>
</evidence>
<evidence type="ECO:0000313" key="3">
    <source>
        <dbReference type="EMBL" id="RBP02512.1"/>
    </source>
</evidence>
<feature type="domain" description="TcaA protein NTF2-like" evidence="1">
    <location>
        <begin position="161"/>
        <end position="273"/>
    </location>
</feature>
<sequence>MEPATFKVDTKTVSVKDSSEPVEVSKAYPGTYTVKAEASNLFGEFSLKEDIQVKPTKSGQSDYTLKFNGNTYAIDTDFPEAVLFVNGKSTKKTLQELEYLGPFPEDKEVTLFAELSQPDGKAIKSEQVTQDQGSWGSLSFIFEENEANLSTELVAESSLSNEDVNQYILDFRESYEQALNTRDYSLIASYLLSGSLAEEELIEYIGDLQDKDYSYNFKENTIMNTQETEEGTFEITTFEKFIFTNHLKEQTTYDREKIYTIIKEGSSYKIEKIDINETERNEI</sequence>
<dbReference type="AlphaFoldDB" id="A0A366EJB8"/>
<reference evidence="3 4" key="1">
    <citation type="submission" date="2018-06" db="EMBL/GenBank/DDBJ databases">
        <title>Freshwater and sediment microbial communities from various areas in North America, analyzing microbe dynamics in response to fracking.</title>
        <authorList>
            <person name="Lamendella R."/>
        </authorList>
    </citation>
    <scope>NUCLEOTIDE SEQUENCE [LARGE SCALE GENOMIC DNA]</scope>
    <source>
        <strain evidence="3 4">97B</strain>
    </source>
</reference>
<gene>
    <name evidence="3" type="ORF">DET59_11475</name>
</gene>
<evidence type="ECO:0000313" key="4">
    <source>
        <dbReference type="Proteomes" id="UP000252118"/>
    </source>
</evidence>
<dbReference type="EMBL" id="QNRJ01000014">
    <property type="protein sequence ID" value="RBP02512.1"/>
    <property type="molecule type" value="Genomic_DNA"/>
</dbReference>
<dbReference type="PANTHER" id="PTHR40038:SF1">
    <property type="entry name" value="MEMBRANE-ASSOCIATED PROTEIN TCAA"/>
    <property type="match status" value="1"/>
</dbReference>
<dbReference type="InterPro" id="IPR054530">
    <property type="entry name" value="TcaA_4th"/>
</dbReference>
<organism evidence="3 4">
    <name type="scientific">Rossellomorea aquimaris</name>
    <dbReference type="NCBI Taxonomy" id="189382"/>
    <lineage>
        <taxon>Bacteria</taxon>
        <taxon>Bacillati</taxon>
        <taxon>Bacillota</taxon>
        <taxon>Bacilli</taxon>
        <taxon>Bacillales</taxon>
        <taxon>Bacillaceae</taxon>
        <taxon>Rossellomorea</taxon>
    </lineage>
</organism>
<comment type="caution">
    <text evidence="3">The sequence shown here is derived from an EMBL/GenBank/DDBJ whole genome shotgun (WGS) entry which is preliminary data.</text>
</comment>
<name>A0A366EJB8_9BACI</name>
<proteinExistence type="predicted"/>